<evidence type="ECO:0008006" key="3">
    <source>
        <dbReference type="Google" id="ProtNLM"/>
    </source>
</evidence>
<dbReference type="EMBL" id="SEOQ01000607">
    <property type="protein sequence ID" value="TFY59639.1"/>
    <property type="molecule type" value="Genomic_DNA"/>
</dbReference>
<dbReference type="Pfam" id="PF13578">
    <property type="entry name" value="Methyltransf_24"/>
    <property type="match status" value="1"/>
</dbReference>
<dbReference type="Gene3D" id="3.40.50.150">
    <property type="entry name" value="Vaccinia Virus protein VP39"/>
    <property type="match status" value="1"/>
</dbReference>
<protein>
    <recommendedName>
        <fullName evidence="3">Methyltransferase domain-containing protein</fullName>
    </recommendedName>
</protein>
<dbReference type="InterPro" id="IPR029063">
    <property type="entry name" value="SAM-dependent_MTases_sf"/>
</dbReference>
<proteinExistence type="predicted"/>
<dbReference type="STRING" id="205917.A0A4Y9YFH1"/>
<dbReference type="Proteomes" id="UP000298327">
    <property type="component" value="Unassembled WGS sequence"/>
</dbReference>
<dbReference type="AlphaFoldDB" id="A0A4Y9YFH1"/>
<accession>A0A4Y9YFH1</accession>
<dbReference type="OrthoDB" id="2014201at2759"/>
<keyword evidence="2" id="KW-1185">Reference proteome</keyword>
<name>A0A4Y9YFH1_9AGAM</name>
<evidence type="ECO:0000313" key="1">
    <source>
        <dbReference type="EMBL" id="TFY59639.1"/>
    </source>
</evidence>
<comment type="caution">
    <text evidence="1">The sequence shown here is derived from an EMBL/GenBank/DDBJ whole genome shotgun (WGS) entry which is preliminary data.</text>
</comment>
<reference evidence="1 2" key="1">
    <citation type="submission" date="2019-02" db="EMBL/GenBank/DDBJ databases">
        <title>Genome sequencing of the rare red list fungi Dentipellis fragilis.</title>
        <authorList>
            <person name="Buettner E."/>
            <person name="Kellner H."/>
        </authorList>
    </citation>
    <scope>NUCLEOTIDE SEQUENCE [LARGE SCALE GENOMIC DNA]</scope>
    <source>
        <strain evidence="1 2">DSM 105465</strain>
    </source>
</reference>
<gene>
    <name evidence="1" type="ORF">EVG20_g7713</name>
</gene>
<dbReference type="SUPFAM" id="SSF53335">
    <property type="entry name" value="S-adenosyl-L-methionine-dependent methyltransferases"/>
    <property type="match status" value="1"/>
</dbReference>
<organism evidence="1 2">
    <name type="scientific">Dentipellis fragilis</name>
    <dbReference type="NCBI Taxonomy" id="205917"/>
    <lineage>
        <taxon>Eukaryota</taxon>
        <taxon>Fungi</taxon>
        <taxon>Dikarya</taxon>
        <taxon>Basidiomycota</taxon>
        <taxon>Agaricomycotina</taxon>
        <taxon>Agaricomycetes</taxon>
        <taxon>Russulales</taxon>
        <taxon>Hericiaceae</taxon>
        <taxon>Dentipellis</taxon>
    </lineage>
</organism>
<sequence>MPDNNETYLFNPTQDWFTFNIDNWKTLFPRITSPAPRVLEIGSWEGRSAVFLLNELCKSTGSIVCIDHFDLMHTDAGRERYRKITHNLALTGKTHRVLDYFSFPALVILLEEEMSSADPGFDWIYVDGSHEVDDTFLDGELAWRLAKKGAIFIFDDYKWSIELAGGIHHPKRGIDAFMALHAGEYEQISGPEQYQMILQKTSDMRIGFLVKEKADYDVQLASALGYGINVVYTVDSAYAMARGGLHPQPPGEHSRQSHGICRRLRPCGVR</sequence>
<evidence type="ECO:0000313" key="2">
    <source>
        <dbReference type="Proteomes" id="UP000298327"/>
    </source>
</evidence>